<keyword evidence="4" id="KW-0238">DNA-binding</keyword>
<evidence type="ECO:0000313" key="4">
    <source>
        <dbReference type="EMBL" id="EKT79342.1"/>
    </source>
</evidence>
<gene>
    <name evidence="4" type="ORF">WSS_A27915</name>
</gene>
<dbReference type="InterPro" id="IPR012347">
    <property type="entry name" value="Ferritin-like"/>
</dbReference>
<dbReference type="GO" id="GO:0008199">
    <property type="term" value="F:ferric iron binding"/>
    <property type="evidence" value="ECO:0007669"/>
    <property type="project" value="InterPro"/>
</dbReference>
<dbReference type="InterPro" id="IPR002177">
    <property type="entry name" value="DPS_DNA-bd"/>
</dbReference>
<reference evidence="4 5" key="1">
    <citation type="journal article" date="2013" name="Genome Announc.">
        <title>Draft Genome Sequence of Rhodococcus opacus Strain M213 Shows a Diverse Catabolic Potential.</title>
        <authorList>
            <person name="Pathak A."/>
            <person name="Green S.J."/>
            <person name="Ogram A."/>
            <person name="Chauhan A."/>
        </authorList>
    </citation>
    <scope>NUCLEOTIDE SEQUENCE [LARGE SCALE GENOMIC DNA]</scope>
    <source>
        <strain evidence="4 5">M213</strain>
    </source>
</reference>
<organism evidence="4 5">
    <name type="scientific">Rhodococcus opacus M213</name>
    <dbReference type="NCBI Taxonomy" id="1129896"/>
    <lineage>
        <taxon>Bacteria</taxon>
        <taxon>Bacillati</taxon>
        <taxon>Actinomycetota</taxon>
        <taxon>Actinomycetes</taxon>
        <taxon>Mycobacteriales</taxon>
        <taxon>Nocardiaceae</taxon>
        <taxon>Rhodococcus</taxon>
    </lineage>
</organism>
<dbReference type="InterPro" id="IPR009078">
    <property type="entry name" value="Ferritin-like_SF"/>
</dbReference>
<dbReference type="CDD" id="cd01043">
    <property type="entry name" value="DPS"/>
    <property type="match status" value="1"/>
</dbReference>
<dbReference type="PRINTS" id="PR01346">
    <property type="entry name" value="HELNAPAPROT"/>
</dbReference>
<dbReference type="PIRSF" id="PIRSF005900">
    <property type="entry name" value="Dps"/>
    <property type="match status" value="1"/>
</dbReference>
<dbReference type="InterPro" id="IPR023188">
    <property type="entry name" value="DPS_DNA-bd_CS"/>
</dbReference>
<evidence type="ECO:0000313" key="5">
    <source>
        <dbReference type="Proteomes" id="UP000005951"/>
    </source>
</evidence>
<accession>K8XM66</accession>
<dbReference type="Proteomes" id="UP000005951">
    <property type="component" value="Unassembled WGS sequence"/>
</dbReference>
<dbReference type="AlphaFoldDB" id="K8XM66"/>
<dbReference type="InterPro" id="IPR008331">
    <property type="entry name" value="Ferritin_DPS_dom"/>
</dbReference>
<evidence type="ECO:0000256" key="2">
    <source>
        <dbReference type="RuleBase" id="RU003875"/>
    </source>
</evidence>
<evidence type="ECO:0000259" key="3">
    <source>
        <dbReference type="Pfam" id="PF00210"/>
    </source>
</evidence>
<dbReference type="SUPFAM" id="SSF47240">
    <property type="entry name" value="Ferritin-like"/>
    <property type="match status" value="1"/>
</dbReference>
<feature type="domain" description="Ferritin/DPS" evidence="3">
    <location>
        <begin position="20"/>
        <end position="156"/>
    </location>
</feature>
<dbReference type="PANTHER" id="PTHR42932">
    <property type="entry name" value="GENERAL STRESS PROTEIN 20U"/>
    <property type="match status" value="1"/>
</dbReference>
<dbReference type="PROSITE" id="PS00818">
    <property type="entry name" value="DPS_1"/>
    <property type="match status" value="1"/>
</dbReference>
<protein>
    <submittedName>
        <fullName evidence="4">DNA-binding protein</fullName>
    </submittedName>
</protein>
<dbReference type="PANTHER" id="PTHR42932:SF2">
    <property type="entry name" value="DNA PROTECTION DURING STARVATION PROTEIN 1"/>
    <property type="match status" value="1"/>
</dbReference>
<dbReference type="EMBL" id="AJYC02000086">
    <property type="protein sequence ID" value="EKT79342.1"/>
    <property type="molecule type" value="Genomic_DNA"/>
</dbReference>
<dbReference type="Pfam" id="PF00210">
    <property type="entry name" value="Ferritin"/>
    <property type="match status" value="1"/>
</dbReference>
<dbReference type="GO" id="GO:0003677">
    <property type="term" value="F:DNA binding"/>
    <property type="evidence" value="ECO:0007669"/>
    <property type="project" value="UniProtKB-KW"/>
</dbReference>
<sequence>MTPTPITTTLDAGQQRIAGKALQGTVVDLIDLSLIAKQAHWNVIGPHFLAVHPALDELATVARKFTDEAAERATAIGVSPDGRAATVAADAGTTGFVEGWTSDGEVVETIAANLAAVIARLRASIESTEKADPVTQDLLIGITARLEQLHWRWQAQSTQPVAQRPRLGQVLVG</sequence>
<dbReference type="Gene3D" id="1.20.1260.10">
    <property type="match status" value="1"/>
</dbReference>
<dbReference type="RefSeq" id="WP_005261199.1">
    <property type="nucleotide sequence ID" value="NZ_AJYC02000086.1"/>
</dbReference>
<dbReference type="GO" id="GO:0016722">
    <property type="term" value="F:oxidoreductase activity, acting on metal ions"/>
    <property type="evidence" value="ECO:0007669"/>
    <property type="project" value="InterPro"/>
</dbReference>
<proteinExistence type="inferred from homology"/>
<name>K8XM66_RHOOP</name>
<evidence type="ECO:0000256" key="1">
    <source>
        <dbReference type="ARBA" id="ARBA00009497"/>
    </source>
</evidence>
<comment type="similarity">
    <text evidence="1 2">Belongs to the Dps family.</text>
</comment>
<comment type="caution">
    <text evidence="4">The sequence shown here is derived from an EMBL/GenBank/DDBJ whole genome shotgun (WGS) entry which is preliminary data.</text>
</comment>